<comment type="caution">
    <text evidence="15">The sequence shown here is derived from an EMBL/GenBank/DDBJ whole genome shotgun (WGS) entry which is preliminary data.</text>
</comment>
<evidence type="ECO:0000256" key="5">
    <source>
        <dbReference type="ARBA" id="ARBA00022452"/>
    </source>
</evidence>
<evidence type="ECO:0000259" key="12">
    <source>
        <dbReference type="Pfam" id="PF03895"/>
    </source>
</evidence>
<dbReference type="GO" id="GO:0009986">
    <property type="term" value="C:cell surface"/>
    <property type="evidence" value="ECO:0007669"/>
    <property type="project" value="UniProtKB-SubCell"/>
</dbReference>
<reference evidence="15 16" key="1">
    <citation type="submission" date="2020-05" db="EMBL/GenBank/DDBJ databases">
        <title>Streptobacillus felis strain LHL191014123.</title>
        <authorList>
            <person name="Fawzy A."/>
            <person name="Rau J."/>
            <person name="Risse K."/>
            <person name="Schauerte N."/>
            <person name="Geiger C."/>
            <person name="Blom J."/>
            <person name="Imirzalioglu C."/>
            <person name="Falgenhauer J."/>
            <person name="Bach A."/>
            <person name="Herden C."/>
            <person name="Eisenberg T."/>
        </authorList>
    </citation>
    <scope>NUCLEOTIDE SEQUENCE [LARGE SCALE GENOMIC DNA]</scope>
    <source>
        <strain evidence="15 16">LHL191014123</strain>
    </source>
</reference>
<dbReference type="GO" id="GO:0009279">
    <property type="term" value="C:cell outer membrane"/>
    <property type="evidence" value="ECO:0007669"/>
    <property type="project" value="UniProtKB-SubCell"/>
</dbReference>
<dbReference type="SUPFAM" id="SSF101967">
    <property type="entry name" value="Adhesin YadA, collagen-binding domain"/>
    <property type="match status" value="2"/>
</dbReference>
<comment type="similarity">
    <text evidence="3">Belongs to the autotransporter-2 (AT-2) (TC 1.B.40) family.</text>
</comment>
<feature type="domain" description="Trimeric autotransporter adhesin YadA-like stalk" evidence="14">
    <location>
        <begin position="496"/>
        <end position="519"/>
    </location>
</feature>
<dbReference type="InterPro" id="IPR005594">
    <property type="entry name" value="YadA_C"/>
</dbReference>
<name>A0A7Z0PEB4_9FUSO</name>
<keyword evidence="10" id="KW-0998">Cell outer membrane</keyword>
<evidence type="ECO:0000256" key="9">
    <source>
        <dbReference type="ARBA" id="ARBA00023136"/>
    </source>
</evidence>
<evidence type="ECO:0000259" key="14">
    <source>
        <dbReference type="Pfam" id="PF05662"/>
    </source>
</evidence>
<evidence type="ECO:0000256" key="3">
    <source>
        <dbReference type="ARBA" id="ARBA00005848"/>
    </source>
</evidence>
<evidence type="ECO:0000256" key="11">
    <source>
        <dbReference type="SAM" id="Coils"/>
    </source>
</evidence>
<feature type="domain" description="Trimeric autotransporter adhesin YadA-like head" evidence="13">
    <location>
        <begin position="361"/>
        <end position="384"/>
    </location>
</feature>
<sequence>MNLELTKRKVKTFLKGKVNLTTKAIILMLLGAYGFGADATFDNLKVNKKIVVYGGDYYDGGVVIRDTNGKGSIYIAGENSQANLKVEKGAPTLFVPTVTFSGFDPSKATRITYATYKDYQSGMTETIATLNDGLIFKGNNDLYENRHMLNSTVNLVGERDDNVTHYTAYDSAKNNIFVAADDHETMTIKLAKNLVNIESISNEADKAKIEFSDDVKVTGGNLNLSDNKITNVADGEISGISKDAVNGSQLYAISKQVEDSISNVYVHVNTGEAIQEDGNELTNQGKIGAKGGAREKGASTLGLGAKAQGINSTALGSYANSKAEDAVAIGNGAVAKNQRAIAIGRDAETGALDTSDMRNNVGAIAIGSSAKAINEGTIAIGTQAVAGTPDPSKTNVKFAIAIGENSSAKSLTGIALGYRTKSDKDFATSIGYGADSRVETGIALGALSIADRKDGVKGYNVAEVDKRENKYAGLKGSALTSRLSALSIGNKGQSRQIINVAAGTEDTDAVNVAQLRSINLKFAGDEGKNDVLLDNQTLNIKGDGKYIKTTASSEGIKIEFTEEIKDKLDNQGNAIKDVKTDASSGVASAVAMANLPQVSNIAGHRHNIAGSYGYYNGEHAFALGLSGLNESGNVVYRASGAINTKGYFSIGAGLGYQFDNLESRRKDMLTLQRHGNINLLDEKVYELEMEVSELREKISNLEKTNKLILEKLEKIEKR</sequence>
<keyword evidence="9" id="KW-0472">Membrane</keyword>
<dbReference type="CDD" id="cd12820">
    <property type="entry name" value="LbR_YadA-like"/>
    <property type="match status" value="1"/>
</dbReference>
<dbReference type="Pfam" id="PF03895">
    <property type="entry name" value="YadA_anchor"/>
    <property type="match status" value="1"/>
</dbReference>
<evidence type="ECO:0000259" key="13">
    <source>
        <dbReference type="Pfam" id="PF05658"/>
    </source>
</evidence>
<dbReference type="InterPro" id="IPR008640">
    <property type="entry name" value="Adhesin_Head_dom"/>
</dbReference>
<gene>
    <name evidence="15" type="ORF">HP397_02050</name>
</gene>
<keyword evidence="8" id="KW-0653">Protein transport</keyword>
<feature type="domain" description="Trimeric autotransporter adhesin YadA-like head" evidence="13">
    <location>
        <begin position="323"/>
        <end position="347"/>
    </location>
</feature>
<protein>
    <submittedName>
        <fullName evidence="15">YadA-like family protein</fullName>
    </submittedName>
</protein>
<dbReference type="RefSeq" id="WP_067322633.1">
    <property type="nucleotide sequence ID" value="NZ_CBCRWS010000011.1"/>
</dbReference>
<feature type="domain" description="Trimeric autotransporter adhesin YadA-like head" evidence="13">
    <location>
        <begin position="301"/>
        <end position="319"/>
    </location>
</feature>
<accession>A0A7Z0PEB4</accession>
<keyword evidence="11" id="KW-0175">Coiled coil</keyword>
<feature type="coiled-coil region" evidence="11">
    <location>
        <begin position="677"/>
        <end position="718"/>
    </location>
</feature>
<evidence type="ECO:0000256" key="1">
    <source>
        <dbReference type="ARBA" id="ARBA00004241"/>
    </source>
</evidence>
<evidence type="ECO:0000313" key="15">
    <source>
        <dbReference type="EMBL" id="NYV27612.1"/>
    </source>
</evidence>
<dbReference type="Proteomes" id="UP000526184">
    <property type="component" value="Unassembled WGS sequence"/>
</dbReference>
<feature type="domain" description="Trimeric autotransporter adhesin YadA-like stalk" evidence="14">
    <location>
        <begin position="228"/>
        <end position="266"/>
    </location>
</feature>
<dbReference type="Pfam" id="PF05658">
    <property type="entry name" value="YadA_head"/>
    <property type="match status" value="4"/>
</dbReference>
<evidence type="ECO:0000313" key="16">
    <source>
        <dbReference type="Proteomes" id="UP000526184"/>
    </source>
</evidence>
<feature type="domain" description="Trimeric autotransporter adhesin YadA-like C-terminal membrane anchor" evidence="12">
    <location>
        <begin position="603"/>
        <end position="658"/>
    </location>
</feature>
<keyword evidence="16" id="KW-1185">Reference proteome</keyword>
<dbReference type="GO" id="GO:0015031">
    <property type="term" value="P:protein transport"/>
    <property type="evidence" value="ECO:0007669"/>
    <property type="project" value="UniProtKB-KW"/>
</dbReference>
<evidence type="ECO:0000256" key="2">
    <source>
        <dbReference type="ARBA" id="ARBA00004442"/>
    </source>
</evidence>
<organism evidence="15 16">
    <name type="scientific">Streptobacillus felis</name>
    <dbReference type="NCBI Taxonomy" id="1384509"/>
    <lineage>
        <taxon>Bacteria</taxon>
        <taxon>Fusobacteriati</taxon>
        <taxon>Fusobacteriota</taxon>
        <taxon>Fusobacteriia</taxon>
        <taxon>Fusobacteriales</taxon>
        <taxon>Leptotrichiaceae</taxon>
        <taxon>Streptobacillus</taxon>
    </lineage>
</organism>
<evidence type="ECO:0000256" key="8">
    <source>
        <dbReference type="ARBA" id="ARBA00022927"/>
    </source>
</evidence>
<evidence type="ECO:0000256" key="4">
    <source>
        <dbReference type="ARBA" id="ARBA00022448"/>
    </source>
</evidence>
<dbReference type="InterPro" id="IPR008635">
    <property type="entry name" value="Coiled_stalk_dom"/>
</dbReference>
<evidence type="ECO:0000256" key="6">
    <source>
        <dbReference type="ARBA" id="ARBA00022692"/>
    </source>
</evidence>
<dbReference type="SUPFAM" id="SSF54523">
    <property type="entry name" value="Pili subunits"/>
    <property type="match status" value="1"/>
</dbReference>
<dbReference type="OrthoDB" id="95126at2"/>
<dbReference type="Gene3D" id="3.30.1300.30">
    <property type="entry name" value="GSPII I/J protein-like"/>
    <property type="match status" value="1"/>
</dbReference>
<dbReference type="Gene3D" id="1.20.5.170">
    <property type="match status" value="1"/>
</dbReference>
<evidence type="ECO:0000256" key="10">
    <source>
        <dbReference type="ARBA" id="ARBA00023237"/>
    </source>
</evidence>
<dbReference type="Pfam" id="PF05662">
    <property type="entry name" value="YadA_stalk"/>
    <property type="match status" value="2"/>
</dbReference>
<keyword evidence="6" id="KW-0812">Transmembrane</keyword>
<dbReference type="AlphaFoldDB" id="A0A7Z0PEB4"/>
<keyword evidence="4" id="KW-0813">Transport</keyword>
<feature type="domain" description="Trimeric autotransporter adhesin YadA-like head" evidence="13">
    <location>
        <begin position="413"/>
        <end position="434"/>
    </location>
</feature>
<dbReference type="Gene3D" id="2.150.10.10">
    <property type="entry name" value="Serralysin-like metalloprotease, C-terminal"/>
    <property type="match status" value="2"/>
</dbReference>
<dbReference type="EMBL" id="JABMKT010000007">
    <property type="protein sequence ID" value="NYV27612.1"/>
    <property type="molecule type" value="Genomic_DNA"/>
</dbReference>
<proteinExistence type="inferred from homology"/>
<dbReference type="InterPro" id="IPR011049">
    <property type="entry name" value="Serralysin-like_metalloprot_C"/>
</dbReference>
<dbReference type="InterPro" id="IPR045584">
    <property type="entry name" value="Pilin-like"/>
</dbReference>
<evidence type="ECO:0000256" key="7">
    <source>
        <dbReference type="ARBA" id="ARBA00022729"/>
    </source>
</evidence>
<comment type="subcellular location">
    <subcellularLocation>
        <location evidence="2">Cell outer membrane</location>
    </subcellularLocation>
    <subcellularLocation>
        <location evidence="1">Cell surface</location>
    </subcellularLocation>
</comment>
<keyword evidence="5" id="KW-1134">Transmembrane beta strand</keyword>
<keyword evidence="7" id="KW-0732">Signal</keyword>